<dbReference type="InterPro" id="IPR022451">
    <property type="entry name" value="CHP03829_YokU"/>
</dbReference>
<reference evidence="1 2" key="1">
    <citation type="submission" date="2021-05" db="EMBL/GenBank/DDBJ databases">
        <title>Novel Bacillus species.</title>
        <authorList>
            <person name="Liu G."/>
        </authorList>
    </citation>
    <scope>NUCLEOTIDE SEQUENCE [LARGE SCALE GENOMIC DNA]</scope>
    <source>
        <strain evidence="1 2">FJAT-49705</strain>
    </source>
</reference>
<dbReference type="InterPro" id="IPR022453">
    <property type="entry name" value="Znf_MqsA-type"/>
</dbReference>
<name>A0ABS5NU16_9BACI</name>
<proteinExistence type="predicted"/>
<dbReference type="NCBIfam" id="TIGR03829">
    <property type="entry name" value="YokU_near_AblA"/>
    <property type="match status" value="1"/>
</dbReference>
<organism evidence="1 2">
    <name type="scientific">Cytobacillus citreus</name>
    <dbReference type="NCBI Taxonomy" id="2833586"/>
    <lineage>
        <taxon>Bacteria</taxon>
        <taxon>Bacillati</taxon>
        <taxon>Bacillota</taxon>
        <taxon>Bacilli</taxon>
        <taxon>Bacillales</taxon>
        <taxon>Bacillaceae</taxon>
        <taxon>Cytobacillus</taxon>
    </lineage>
</organism>
<accession>A0ABS5NU16</accession>
<evidence type="ECO:0000313" key="2">
    <source>
        <dbReference type="Proteomes" id="UP000681027"/>
    </source>
</evidence>
<sequence>MDKKCAWCESEKIEHRLDNVYWEMPDGTRAVKISEVPSVKCHSCNMVYQSDQLVKEIEDQLFLINTNGIGRETSFKNLMVQPRLLKRNYFDF</sequence>
<comment type="caution">
    <text evidence="1">The sequence shown here is derived from an EMBL/GenBank/DDBJ whole genome shotgun (WGS) entry which is preliminary data.</text>
</comment>
<dbReference type="Proteomes" id="UP000681027">
    <property type="component" value="Unassembled WGS sequence"/>
</dbReference>
<evidence type="ECO:0000313" key="1">
    <source>
        <dbReference type="EMBL" id="MBS4190898.1"/>
    </source>
</evidence>
<keyword evidence="2" id="KW-1185">Reference proteome</keyword>
<dbReference type="EMBL" id="JAGYPM010000003">
    <property type="protein sequence ID" value="MBS4190898.1"/>
    <property type="molecule type" value="Genomic_DNA"/>
</dbReference>
<protein>
    <submittedName>
        <fullName evidence="1">YokU family protein</fullName>
    </submittedName>
</protein>
<dbReference type="NCBIfam" id="TIGR03831">
    <property type="entry name" value="YgiT_finger"/>
    <property type="match status" value="1"/>
</dbReference>
<gene>
    <name evidence="1" type="ORF">KHA94_11960</name>
</gene>
<dbReference type="CDD" id="cd12870">
    <property type="entry name" value="MqsA"/>
    <property type="match status" value="1"/>
</dbReference>
<dbReference type="Pfam" id="PF14122">
    <property type="entry name" value="YokU"/>
    <property type="match status" value="1"/>
</dbReference>
<dbReference type="RefSeq" id="WP_213102378.1">
    <property type="nucleotide sequence ID" value="NZ_JAGYPM010000003.1"/>
</dbReference>